<dbReference type="PANTHER" id="PTHR42830">
    <property type="entry name" value="OSMOTICALLY INDUCIBLE FAMILY PROTEIN"/>
    <property type="match status" value="1"/>
</dbReference>
<evidence type="ECO:0000313" key="4">
    <source>
        <dbReference type="Proteomes" id="UP000220629"/>
    </source>
</evidence>
<dbReference type="PANTHER" id="PTHR42830:SF2">
    <property type="entry name" value="OSMC_OHR FAMILY PROTEIN"/>
    <property type="match status" value="1"/>
</dbReference>
<dbReference type="SUPFAM" id="SSF82784">
    <property type="entry name" value="OsmC-like"/>
    <property type="match status" value="1"/>
</dbReference>
<dbReference type="Gene3D" id="3.30.300.20">
    <property type="match status" value="1"/>
</dbReference>
<organism evidence="2 4">
    <name type="scientific">Burkholderia gladioli</name>
    <name type="common">Pseudomonas marginata</name>
    <name type="synonym">Phytomonas marginata</name>
    <dbReference type="NCBI Taxonomy" id="28095"/>
    <lineage>
        <taxon>Bacteria</taxon>
        <taxon>Pseudomonadati</taxon>
        <taxon>Pseudomonadota</taxon>
        <taxon>Betaproteobacteria</taxon>
        <taxon>Burkholderiales</taxon>
        <taxon>Burkholderiaceae</taxon>
        <taxon>Burkholderia</taxon>
    </lineage>
</organism>
<dbReference type="Pfam" id="PF02566">
    <property type="entry name" value="OsmC"/>
    <property type="match status" value="1"/>
</dbReference>
<dbReference type="InterPro" id="IPR015946">
    <property type="entry name" value="KH_dom-like_a/b"/>
</dbReference>
<evidence type="ECO:0000313" key="3">
    <source>
        <dbReference type="Proteomes" id="UP000029590"/>
    </source>
</evidence>
<dbReference type="RefSeq" id="WP_036054169.1">
    <property type="nucleotide sequence ID" value="NZ_CADEPO010000006.1"/>
</dbReference>
<evidence type="ECO:0000313" key="2">
    <source>
        <dbReference type="EMBL" id="PEH41787.1"/>
    </source>
</evidence>
<reference evidence="1 3" key="1">
    <citation type="submission" date="2014-04" db="EMBL/GenBank/DDBJ databases">
        <authorList>
            <person name="Bishop-Lilly K.A."/>
            <person name="Broomall S.M."/>
            <person name="Chain P.S."/>
            <person name="Chertkov O."/>
            <person name="Coyne S.R."/>
            <person name="Daligault H.E."/>
            <person name="Davenport K.W."/>
            <person name="Erkkila T."/>
            <person name="Frey K.G."/>
            <person name="Gibbons H.S."/>
            <person name="Gu W."/>
            <person name="Jaissle J."/>
            <person name="Johnson S.L."/>
            <person name="Koroleva G.I."/>
            <person name="Ladner J.T."/>
            <person name="Lo C.-C."/>
            <person name="Minogue T.D."/>
            <person name="Munk C."/>
            <person name="Palacios G.F."/>
            <person name="Redden C.L."/>
            <person name="Rosenzweig C.N."/>
            <person name="Scholz M.B."/>
            <person name="Teshima H."/>
            <person name="Xu Y."/>
        </authorList>
    </citation>
    <scope>NUCLEOTIDE SEQUENCE [LARGE SCALE GENOMIC DNA]</scope>
    <source>
        <strain evidence="3">gladioli</strain>
        <strain evidence="1">Gladioli</strain>
    </source>
</reference>
<evidence type="ECO:0000313" key="1">
    <source>
        <dbReference type="EMBL" id="KGC15499.1"/>
    </source>
</evidence>
<proteinExistence type="predicted"/>
<dbReference type="InterPro" id="IPR003718">
    <property type="entry name" value="OsmC/Ohr_fam"/>
</dbReference>
<dbReference type="KEGG" id="bgo:BM43_4355"/>
<dbReference type="EMBL" id="PDDY01000001">
    <property type="protein sequence ID" value="PEH41787.1"/>
    <property type="molecule type" value="Genomic_DNA"/>
</dbReference>
<comment type="caution">
    <text evidence="2">The sequence shown here is derived from an EMBL/GenBank/DDBJ whole genome shotgun (WGS) entry which is preliminary data.</text>
</comment>
<dbReference type="InterPro" id="IPR036102">
    <property type="entry name" value="OsmC/Ohrsf"/>
</dbReference>
<dbReference type="Proteomes" id="UP000029590">
    <property type="component" value="Unassembled WGS sequence"/>
</dbReference>
<dbReference type="EMBL" id="JPGG01000016">
    <property type="protein sequence ID" value="KGC15499.1"/>
    <property type="molecule type" value="Genomic_DNA"/>
</dbReference>
<name>A0A095HPI1_BURGA</name>
<dbReference type="Proteomes" id="UP000220629">
    <property type="component" value="Unassembled WGS sequence"/>
</dbReference>
<dbReference type="AlphaFoldDB" id="A0A095HPI1"/>
<reference evidence="4" key="2">
    <citation type="submission" date="2017-09" db="EMBL/GenBank/DDBJ databases">
        <title>FDA dAtabase for Regulatory Grade micrObial Sequences (FDA-ARGOS): Supporting development and validation of Infectious Disease Dx tests.</title>
        <authorList>
            <person name="Minogue T."/>
            <person name="Wolcott M."/>
            <person name="Wasieloski L."/>
            <person name="Aguilar W."/>
            <person name="Moore D."/>
            <person name="Tallon L."/>
            <person name="Sadzewicz L."/>
            <person name="Ott S."/>
            <person name="Zhao X."/>
            <person name="Nagaraj S."/>
            <person name="Vavikolanu K."/>
            <person name="Aluvathingal J."/>
            <person name="Nadendla S."/>
            <person name="Sichtig H."/>
        </authorList>
    </citation>
    <scope>NUCLEOTIDE SEQUENCE [LARGE SCALE GENOMIC DNA]</scope>
    <source>
        <strain evidence="4">FDAARGOS_390</strain>
    </source>
</reference>
<gene>
    <name evidence="2" type="ORF">CRM94_06255</name>
    <name evidence="1" type="ORF">DM48_179</name>
</gene>
<reference evidence="2" key="3">
    <citation type="submission" date="2017-09" db="EMBL/GenBank/DDBJ databases">
        <title>FDA dAtabase for Regulatory Grade micrObial Sequences (FDA-ARGOS): Supporting development and validation of Infectious Disease Dx tests.</title>
        <authorList>
            <person name="Minogue T."/>
            <person name="Wolcott M."/>
            <person name="Wasieloski L."/>
            <person name="Aguilar W."/>
            <person name="Moore D."/>
            <person name="Tallon L.J."/>
            <person name="Sadzewicz L."/>
            <person name="Ott S."/>
            <person name="Zhao X."/>
            <person name="Nagaraj S."/>
            <person name="Vavikolanu K."/>
            <person name="Aluvathingal J."/>
            <person name="Nadendla S."/>
            <person name="Sichtig H."/>
        </authorList>
    </citation>
    <scope>NUCLEOTIDE SEQUENCE</scope>
    <source>
        <strain evidence="2">FDAARGOS_390</strain>
    </source>
</reference>
<dbReference type="OrthoDB" id="9795405at2"/>
<sequence>MAKHEHTYRISVEWTGNRGTGTSAYRDYGRDHLIRADGKPDVPGSSDPAFLGDAKRWNPEDLLVASLSACHKLWYLHLCAEAGIAVQAYVDEAVGTMIDSREGGSFTQVVLRPRVTIRAGDDAERAAALHHDAHRACYIANSMNFPVTCEPVIEHAPG</sequence>
<protein>
    <submittedName>
        <fullName evidence="1">OsmC-like family protein</fullName>
    </submittedName>
    <submittedName>
        <fullName evidence="2">Peroxiredoxin</fullName>
    </submittedName>
</protein>
<accession>A0A095HPI1</accession>
<dbReference type="InterPro" id="IPR052707">
    <property type="entry name" value="OsmC_Ohr_Peroxiredoxin"/>
</dbReference>